<comment type="similarity">
    <text evidence="6">Belongs to the ABC-4 integral membrane protein family.</text>
</comment>
<dbReference type="GO" id="GO:0005886">
    <property type="term" value="C:plasma membrane"/>
    <property type="evidence" value="ECO:0007669"/>
    <property type="project" value="UniProtKB-SubCell"/>
</dbReference>
<accession>A0A4U8QAY6</accession>
<evidence type="ECO:0000256" key="5">
    <source>
        <dbReference type="ARBA" id="ARBA00023136"/>
    </source>
</evidence>
<feature type="transmembrane region" description="Helical" evidence="7">
    <location>
        <begin position="250"/>
        <end position="269"/>
    </location>
</feature>
<evidence type="ECO:0000259" key="8">
    <source>
        <dbReference type="Pfam" id="PF02687"/>
    </source>
</evidence>
<protein>
    <submittedName>
        <fullName evidence="9">FtsX-like permease family protein</fullName>
    </submittedName>
</protein>
<dbReference type="EMBL" id="QGQD01000021">
    <property type="protein sequence ID" value="TLD02210.1"/>
    <property type="molecule type" value="Genomic_DNA"/>
</dbReference>
<evidence type="ECO:0000256" key="2">
    <source>
        <dbReference type="ARBA" id="ARBA00022475"/>
    </source>
</evidence>
<dbReference type="PANTHER" id="PTHR30572:SF4">
    <property type="entry name" value="ABC TRANSPORTER PERMEASE YTRF"/>
    <property type="match status" value="1"/>
</dbReference>
<dbReference type="RefSeq" id="WP_138001861.1">
    <property type="nucleotide sequence ID" value="NZ_QGQD01000021.1"/>
</dbReference>
<name>A0A4U8QAY6_9FIRM</name>
<feature type="transmembrane region" description="Helical" evidence="7">
    <location>
        <begin position="21"/>
        <end position="46"/>
    </location>
</feature>
<evidence type="ECO:0000256" key="4">
    <source>
        <dbReference type="ARBA" id="ARBA00022989"/>
    </source>
</evidence>
<keyword evidence="4 7" id="KW-1133">Transmembrane helix</keyword>
<organism evidence="9 10">
    <name type="scientific">Robinsoniella peoriensis</name>
    <dbReference type="NCBI Taxonomy" id="180332"/>
    <lineage>
        <taxon>Bacteria</taxon>
        <taxon>Bacillati</taxon>
        <taxon>Bacillota</taxon>
        <taxon>Clostridia</taxon>
        <taxon>Lachnospirales</taxon>
        <taxon>Lachnospiraceae</taxon>
        <taxon>Robinsoniella</taxon>
    </lineage>
</organism>
<keyword evidence="3 7" id="KW-0812">Transmembrane</keyword>
<feature type="transmembrane region" description="Helical" evidence="7">
    <location>
        <begin position="299"/>
        <end position="322"/>
    </location>
</feature>
<keyword evidence="5 7" id="KW-0472">Membrane</keyword>
<evidence type="ECO:0000256" key="6">
    <source>
        <dbReference type="ARBA" id="ARBA00038076"/>
    </source>
</evidence>
<dbReference type="AlphaFoldDB" id="A0A4U8QAY6"/>
<gene>
    <name evidence="9" type="ORF">DSM106044_00880</name>
</gene>
<evidence type="ECO:0000313" key="10">
    <source>
        <dbReference type="Proteomes" id="UP000306509"/>
    </source>
</evidence>
<proteinExistence type="inferred from homology"/>
<feature type="transmembrane region" description="Helical" evidence="7">
    <location>
        <begin position="334"/>
        <end position="357"/>
    </location>
</feature>
<dbReference type="GO" id="GO:0022857">
    <property type="term" value="F:transmembrane transporter activity"/>
    <property type="evidence" value="ECO:0007669"/>
    <property type="project" value="TreeGrafter"/>
</dbReference>
<dbReference type="STRING" id="180332.GCA_000797495_02147"/>
<evidence type="ECO:0000256" key="7">
    <source>
        <dbReference type="SAM" id="Phobius"/>
    </source>
</evidence>
<dbReference type="InterPro" id="IPR003838">
    <property type="entry name" value="ABC3_permease_C"/>
</dbReference>
<comment type="subcellular location">
    <subcellularLocation>
        <location evidence="1">Cell membrane</location>
        <topology evidence="1">Multi-pass membrane protein</topology>
    </subcellularLocation>
</comment>
<feature type="domain" description="ABC3 transporter permease C-terminal" evidence="8">
    <location>
        <begin position="251"/>
        <end position="364"/>
    </location>
</feature>
<dbReference type="Pfam" id="PF02687">
    <property type="entry name" value="FtsX"/>
    <property type="match status" value="1"/>
</dbReference>
<sequence length="375" mass="41009">MNPLSTINFFRHNKRKLLSNVIIIVVAICLVYLMECFVASIAGSIYPLDANRFHYGMVVVSTSAVPEIPRETIEELESSDSIDVTVPIAIEKITFSVPGSTTHTAAFGCSAEDQKLLLDRFQMKLSSGRLPEEGTNELAIDKNVALNNKLQIGSQVGSKHDKTQSLTGDYRVVGILESDSHISLIGSPTPGDISIKYGDSGIVVFPRNGRFEGAEKEVAALNSQGLLVWTLELYNRTYAKNQQTFQILDMMVILAILAMVICLVCSNYAQHFSRKSEIGVLGALGYTRRQLTARTFREVIVTNLIALIIGLLIAILLTSAIIPRLFDDIGGTGIVFYGKAAIMSVLAPLFTGVFVLIPVRRLIRSVDAVSIVEQN</sequence>
<dbReference type="InterPro" id="IPR050250">
    <property type="entry name" value="Macrolide_Exporter_MacB"/>
</dbReference>
<evidence type="ECO:0000256" key="3">
    <source>
        <dbReference type="ARBA" id="ARBA00022692"/>
    </source>
</evidence>
<dbReference type="PANTHER" id="PTHR30572">
    <property type="entry name" value="MEMBRANE COMPONENT OF TRANSPORTER-RELATED"/>
    <property type="match status" value="1"/>
</dbReference>
<reference evidence="9 10" key="1">
    <citation type="journal article" date="2019" name="Anaerobe">
        <title>Detection of Robinsoniella peoriensis in multiple bone samples of a trauma patient.</title>
        <authorList>
            <person name="Schrottner P."/>
            <person name="Hartwich K."/>
            <person name="Bunk B."/>
            <person name="Schober I."/>
            <person name="Helbig S."/>
            <person name="Rudolph W.W."/>
            <person name="Gunzer F."/>
        </authorList>
    </citation>
    <scope>NUCLEOTIDE SEQUENCE [LARGE SCALE GENOMIC DNA]</scope>
    <source>
        <strain evidence="9 10">DSM 106044</strain>
    </source>
</reference>
<evidence type="ECO:0000313" key="9">
    <source>
        <dbReference type="EMBL" id="TLD02210.1"/>
    </source>
</evidence>
<dbReference type="Proteomes" id="UP000306509">
    <property type="component" value="Unassembled WGS sequence"/>
</dbReference>
<evidence type="ECO:0000256" key="1">
    <source>
        <dbReference type="ARBA" id="ARBA00004651"/>
    </source>
</evidence>
<comment type="caution">
    <text evidence="9">The sequence shown here is derived from an EMBL/GenBank/DDBJ whole genome shotgun (WGS) entry which is preliminary data.</text>
</comment>
<keyword evidence="2" id="KW-1003">Cell membrane</keyword>
<keyword evidence="10" id="KW-1185">Reference proteome</keyword>